<keyword evidence="3" id="KW-1185">Reference proteome</keyword>
<reference evidence="2 3" key="1">
    <citation type="journal article" date="2019" name="Plant Biotechnol. J.">
        <title>The red bayberry genome and genetic basis of sex determination.</title>
        <authorList>
            <person name="Jia H.M."/>
            <person name="Jia H.J."/>
            <person name="Cai Q.L."/>
            <person name="Wang Y."/>
            <person name="Zhao H.B."/>
            <person name="Yang W.F."/>
            <person name="Wang G.Y."/>
            <person name="Li Y.H."/>
            <person name="Zhan D.L."/>
            <person name="Shen Y.T."/>
            <person name="Niu Q.F."/>
            <person name="Chang L."/>
            <person name="Qiu J."/>
            <person name="Zhao L."/>
            <person name="Xie H.B."/>
            <person name="Fu W.Y."/>
            <person name="Jin J."/>
            <person name="Li X.W."/>
            <person name="Jiao Y."/>
            <person name="Zhou C.C."/>
            <person name="Tu T."/>
            <person name="Chai C.Y."/>
            <person name="Gao J.L."/>
            <person name="Fan L.J."/>
            <person name="van de Weg E."/>
            <person name="Wang J.Y."/>
            <person name="Gao Z.S."/>
        </authorList>
    </citation>
    <scope>NUCLEOTIDE SEQUENCE [LARGE SCALE GENOMIC DNA]</scope>
    <source>
        <tissue evidence="2">Leaves</tissue>
    </source>
</reference>
<proteinExistence type="predicted"/>
<accession>A0A6A1V0I6</accession>
<evidence type="ECO:0000313" key="3">
    <source>
        <dbReference type="Proteomes" id="UP000516437"/>
    </source>
</evidence>
<gene>
    <name evidence="2" type="ORF">CJ030_MR7G014298</name>
</gene>
<dbReference type="EMBL" id="RXIC02000025">
    <property type="protein sequence ID" value="KAB1206153.1"/>
    <property type="molecule type" value="Genomic_DNA"/>
</dbReference>
<dbReference type="AlphaFoldDB" id="A0A6A1V0I6"/>
<feature type="compositionally biased region" description="Acidic residues" evidence="1">
    <location>
        <begin position="296"/>
        <end position="306"/>
    </location>
</feature>
<organism evidence="2 3">
    <name type="scientific">Morella rubra</name>
    <name type="common">Chinese bayberry</name>
    <dbReference type="NCBI Taxonomy" id="262757"/>
    <lineage>
        <taxon>Eukaryota</taxon>
        <taxon>Viridiplantae</taxon>
        <taxon>Streptophyta</taxon>
        <taxon>Embryophyta</taxon>
        <taxon>Tracheophyta</taxon>
        <taxon>Spermatophyta</taxon>
        <taxon>Magnoliopsida</taxon>
        <taxon>eudicotyledons</taxon>
        <taxon>Gunneridae</taxon>
        <taxon>Pentapetalae</taxon>
        <taxon>rosids</taxon>
        <taxon>fabids</taxon>
        <taxon>Fagales</taxon>
        <taxon>Myricaceae</taxon>
        <taxon>Morella</taxon>
    </lineage>
</organism>
<comment type="caution">
    <text evidence="2">The sequence shown here is derived from an EMBL/GenBank/DDBJ whole genome shotgun (WGS) entry which is preliminary data.</text>
</comment>
<feature type="compositionally biased region" description="Acidic residues" evidence="1">
    <location>
        <begin position="167"/>
        <end position="197"/>
    </location>
</feature>
<name>A0A6A1V0I6_9ROSI</name>
<dbReference type="Proteomes" id="UP000516437">
    <property type="component" value="Chromosome 7"/>
</dbReference>
<evidence type="ECO:0000256" key="1">
    <source>
        <dbReference type="SAM" id="MobiDB-lite"/>
    </source>
</evidence>
<evidence type="ECO:0000313" key="2">
    <source>
        <dbReference type="EMBL" id="KAB1206153.1"/>
    </source>
</evidence>
<feature type="compositionally biased region" description="Acidic residues" evidence="1">
    <location>
        <begin position="205"/>
        <end position="224"/>
    </location>
</feature>
<feature type="region of interest" description="Disordered" evidence="1">
    <location>
        <begin position="252"/>
        <end position="309"/>
    </location>
</feature>
<sequence>MKDPILPEEAAEVAGAAIEALLAVEEELAPTGGTENEACVAVLVLILDAGVEALVVVVTVENNGAVDVSIDREVGFAAGGVEIGAADEAAAFANTKNCRAEEEGVTNEKPEELVAEAEDTVEEDVVVGTGFEKAEAVDNEKPGEAEAEKREASVEFAPELEANENAGDVEAEDEEEEEENRVEVENEEAAADDDNDENVVVPNWDELELTEGAEEEEKEEEETPDPNGTELGFEVERVEEDEAVMVVVVVVDDGKEKPPLPAEPNAGADDDPNREAEDPGANPVVDEFKRENVEVGCEEEEDDEDPNEKPDMVVSLLLFRWVCVSSQGFEIEGLVGNVFGLQGPVFRFSYR</sequence>
<feature type="region of interest" description="Disordered" evidence="1">
    <location>
        <begin position="131"/>
        <end position="238"/>
    </location>
</feature>
<protein>
    <submittedName>
        <fullName evidence="2">Uncharacterized protein</fullName>
    </submittedName>
</protein>
<feature type="compositionally biased region" description="Basic and acidic residues" evidence="1">
    <location>
        <begin position="132"/>
        <end position="153"/>
    </location>
</feature>